<evidence type="ECO:0008006" key="10">
    <source>
        <dbReference type="Google" id="ProtNLM"/>
    </source>
</evidence>
<dbReference type="EMBL" id="NAJP01000008">
    <property type="protein sequence ID" value="TKA46620.1"/>
    <property type="molecule type" value="Genomic_DNA"/>
</dbReference>
<evidence type="ECO:0000256" key="2">
    <source>
        <dbReference type="ARBA" id="ARBA00022741"/>
    </source>
</evidence>
<evidence type="ECO:0000256" key="7">
    <source>
        <dbReference type="SAM" id="MobiDB-lite"/>
    </source>
</evidence>
<gene>
    <name evidence="8" type="ORF">B0A54_02453</name>
</gene>
<accession>A0A4U0VCB9</accession>
<dbReference type="InterPro" id="IPR021006">
    <property type="entry name" value="Hda2/3"/>
</dbReference>
<keyword evidence="1" id="KW-0493">Microtubule</keyword>
<feature type="region of interest" description="Disordered" evidence="7">
    <location>
        <begin position="270"/>
        <end position="297"/>
    </location>
</feature>
<feature type="compositionally biased region" description="Polar residues" evidence="7">
    <location>
        <begin position="177"/>
        <end position="188"/>
    </location>
</feature>
<dbReference type="PANTHER" id="PTHR37739:SF14">
    <property type="entry name" value="KINESIN-LIKE PROTEIN KIN-12E"/>
    <property type="match status" value="1"/>
</dbReference>
<feature type="compositionally biased region" description="Basic and acidic residues" evidence="7">
    <location>
        <begin position="373"/>
        <end position="388"/>
    </location>
</feature>
<feature type="region of interest" description="Disordered" evidence="7">
    <location>
        <begin position="1349"/>
        <end position="1407"/>
    </location>
</feature>
<keyword evidence="4 6" id="KW-0175">Coiled coil</keyword>
<feature type="region of interest" description="Disordered" evidence="7">
    <location>
        <begin position="353"/>
        <end position="388"/>
    </location>
</feature>
<name>A0A4U0VCB9_9PEZI</name>
<evidence type="ECO:0000313" key="8">
    <source>
        <dbReference type="EMBL" id="TKA46620.1"/>
    </source>
</evidence>
<dbReference type="GO" id="GO:0005524">
    <property type="term" value="F:ATP binding"/>
    <property type="evidence" value="ECO:0007669"/>
    <property type="project" value="UniProtKB-KW"/>
</dbReference>
<feature type="compositionally biased region" description="Polar residues" evidence="7">
    <location>
        <begin position="543"/>
        <end position="594"/>
    </location>
</feature>
<sequence>MGAKRKQSSPAIHNSRKRARVPSSSSPAASLHPHGEVDPERLYTLRSIIDEKPGHYLIDWEDDPVTGEAFDPTWEPKRNVTKPAIQEWNAEKSRRARIQKAKQTQQAPPARPVASTATPAGPSRPRQKPRRIVDDSSQEVSPKIIRTQAESRPVRPFQSNLSQENSRDPVLVPEIIESQSAADSGNTPPDSPLFEPIVEPSLPHSSFLAGEYQKFSSSSQAVPTSDSILPGSSAPVISGEQSWSVPVDFGEGSSRVIPDSQTVVDLTSSAPQAISSSRSGEHIADSPAGEAVAETPAAPPTSTLVFTRAEELSPALRLPSGLDEQQLATELTESVTRTQSGVADQAAVARHLASRPSEIYEPTEPSVLSNSQLDERTVTGDHSSPVHRDKIPAHPELFEESPSTQGEIIVSHSQASAAKASRVTQLSEAAPVVNAYSQGETRALQQASIKVSRTDKKVETFTPTDKAADTSENSRVPHTEVVIHAQELLQFGQAQIGPSASSLAPQSAIESNFLEPQGPAVQQAPTSFQRPPPSSAATASSSFPFQTQLPRPSSSAYTQSQLRTGSPTQIHSNSHGQASSLPLRASSPQDSSPIRSVPLHSIGTLGESAPPRPQTPSSPLSVGVGSADPTTAMENPKGSGAPQLSLVDKLKAMREQRRASRPASVPLSASLQDSKPSIASLQTSAPPAQASRAISSLVSESIRNRSPSAVPAMEQVAPVTQEEMNTSERYETLLPEAQPHARTSIPGAKLSRQPSNVQNPQVSGYVIPIAFVGHQRDQYSSITEVEKQIIERYLATTTPDVQLVRKAEHLVENRRQVALHPDLANAETLTPYDVRPEQEAQWYVDCSVKFRFLKEFLDQIRDQKCHIIIVTEPGRIFDILDKFLTGIHVLHKRMHDAGADSLGSESTGLMLTIGSNRDEVPESQRPSPADLVIALDPSSGSSAVCNSIRALTPGRQAPLATLIVPCTIQHLEQSISPTVPEHTRLRTLVSGFNRYRHDAGRLEEGQLGLVPAAKALAAYLAASETGQEWPLANLAPLENLDSQTDSDVGPATQDEEMQEGVTGTKRAFEDDDTTINGHDDTKKARIETVAAEAGILDSSATINPQELEITHVSDSLRRITQAAMSGMTGEGGLRLSEAEQSLQQMLQQTQTRLKEHVSALSEVQYRNEDLHQQLAASKIACSDVTAAAQEHYERASSAETKFFTLRAQNAELQQQLADAKARLSDHTIPERAELEKLRLAAEMSEKEKAHSEKRLAGINKDHEFLRGQYQTVSQSAQALLSQVADLETSLAVAQELAKGEQVKLRQMGYDAQTNKLRDENKKLKAMLQDRDAAMKFRDEEIARLKEAARGRMGTRGTSVPRSPRLGSPMKMVDVGMARGRDSRQGSPAAGEPKGKAPAHLHPLRNVE</sequence>
<keyword evidence="3" id="KW-0067">ATP-binding</keyword>
<keyword evidence="5" id="KW-0505">Motor protein</keyword>
<feature type="region of interest" description="Disordered" evidence="7">
    <location>
        <begin position="1041"/>
        <end position="1062"/>
    </location>
</feature>
<feature type="region of interest" description="Disordered" evidence="7">
    <location>
        <begin position="517"/>
        <end position="673"/>
    </location>
</feature>
<protein>
    <recommendedName>
        <fullName evidence="10">Chromo domain-containing protein</fullName>
    </recommendedName>
</protein>
<dbReference type="Gene3D" id="3.40.50.12360">
    <property type="match status" value="1"/>
</dbReference>
<dbReference type="InterPro" id="IPR044986">
    <property type="entry name" value="KIF15/KIN-12"/>
</dbReference>
<feature type="region of interest" description="Disordered" evidence="7">
    <location>
        <begin position="213"/>
        <end position="239"/>
    </location>
</feature>
<feature type="region of interest" description="Disordered" evidence="7">
    <location>
        <begin position="58"/>
        <end position="200"/>
    </location>
</feature>
<evidence type="ECO:0000256" key="4">
    <source>
        <dbReference type="ARBA" id="ARBA00023054"/>
    </source>
</evidence>
<evidence type="ECO:0000256" key="1">
    <source>
        <dbReference type="ARBA" id="ARBA00022701"/>
    </source>
</evidence>
<dbReference type="Pfam" id="PF11496">
    <property type="entry name" value="HDA2-3"/>
    <property type="match status" value="1"/>
</dbReference>
<feature type="region of interest" description="Disordered" evidence="7">
    <location>
        <begin position="1"/>
        <end position="39"/>
    </location>
</feature>
<evidence type="ECO:0000256" key="3">
    <source>
        <dbReference type="ARBA" id="ARBA00022840"/>
    </source>
</evidence>
<dbReference type="STRING" id="329885.A0A4U0VCB9"/>
<dbReference type="GO" id="GO:0070823">
    <property type="term" value="C:HDA1 complex"/>
    <property type="evidence" value="ECO:0007669"/>
    <property type="project" value="InterPro"/>
</dbReference>
<keyword evidence="2" id="KW-0547">Nucleotide-binding</keyword>
<dbReference type="Gene3D" id="2.40.50.40">
    <property type="match status" value="1"/>
</dbReference>
<proteinExistence type="predicted"/>
<dbReference type="Proteomes" id="UP000310066">
    <property type="component" value="Unassembled WGS sequence"/>
</dbReference>
<comment type="caution">
    <text evidence="8">The sequence shown here is derived from an EMBL/GenBank/DDBJ whole genome shotgun (WGS) entry which is preliminary data.</text>
</comment>
<feature type="compositionally biased region" description="Basic residues" evidence="7">
    <location>
        <begin position="1396"/>
        <end position="1407"/>
    </location>
</feature>
<organism evidence="8 9">
    <name type="scientific">Friedmanniomyces endolithicus</name>
    <dbReference type="NCBI Taxonomy" id="329885"/>
    <lineage>
        <taxon>Eukaryota</taxon>
        <taxon>Fungi</taxon>
        <taxon>Dikarya</taxon>
        <taxon>Ascomycota</taxon>
        <taxon>Pezizomycotina</taxon>
        <taxon>Dothideomycetes</taxon>
        <taxon>Dothideomycetidae</taxon>
        <taxon>Mycosphaerellales</taxon>
        <taxon>Teratosphaeriaceae</taxon>
        <taxon>Friedmanniomyces</taxon>
    </lineage>
</organism>
<evidence type="ECO:0000256" key="5">
    <source>
        <dbReference type="ARBA" id="ARBA00023175"/>
    </source>
</evidence>
<dbReference type="OrthoDB" id="3647690at2759"/>
<feature type="compositionally biased region" description="Polar residues" evidence="7">
    <location>
        <begin position="214"/>
        <end position="227"/>
    </location>
</feature>
<reference evidence="8 9" key="1">
    <citation type="submission" date="2017-03" db="EMBL/GenBank/DDBJ databases">
        <title>Genomes of endolithic fungi from Antarctica.</title>
        <authorList>
            <person name="Coleine C."/>
            <person name="Masonjones S."/>
            <person name="Stajich J.E."/>
        </authorList>
    </citation>
    <scope>NUCLEOTIDE SEQUENCE [LARGE SCALE GENOMIC DNA]</scope>
    <source>
        <strain evidence="8 9">CCFEE 5311</strain>
    </source>
</reference>
<feature type="compositionally biased region" description="Low complexity" evidence="7">
    <location>
        <begin position="21"/>
        <end position="30"/>
    </location>
</feature>
<feature type="coiled-coil region" evidence="6">
    <location>
        <begin position="1202"/>
        <end position="1329"/>
    </location>
</feature>
<evidence type="ECO:0000313" key="9">
    <source>
        <dbReference type="Proteomes" id="UP000310066"/>
    </source>
</evidence>
<dbReference type="InterPro" id="IPR038609">
    <property type="entry name" value="HDA1_su2/3_sf"/>
</dbReference>
<evidence type="ECO:0000256" key="6">
    <source>
        <dbReference type="SAM" id="Coils"/>
    </source>
</evidence>
<dbReference type="PANTHER" id="PTHR37739">
    <property type="entry name" value="KINESIN-LIKE PROTEIN KIN-12D"/>
    <property type="match status" value="1"/>
</dbReference>
<dbReference type="GO" id="GO:0005874">
    <property type="term" value="C:microtubule"/>
    <property type="evidence" value="ECO:0007669"/>
    <property type="project" value="UniProtKB-KW"/>
</dbReference>
<feature type="compositionally biased region" description="Basic and acidic residues" evidence="7">
    <location>
        <begin position="648"/>
        <end position="658"/>
    </location>
</feature>
<feature type="compositionally biased region" description="Low complexity" evidence="7">
    <location>
        <begin position="287"/>
        <end position="296"/>
    </location>
</feature>